<dbReference type="EC" id="3.8.1.5" evidence="1"/>
<keyword evidence="1" id="KW-0378">Hydrolase</keyword>
<name>A0ACD5AF95_9ACTN</name>
<protein>
    <submittedName>
        <fullName evidence="1">Haloalkane dehalogenase</fullName>
        <ecNumber evidence="1">3.8.1.5</ecNumber>
    </submittedName>
</protein>
<evidence type="ECO:0000313" key="1">
    <source>
        <dbReference type="EMBL" id="WWQ65789.1"/>
    </source>
</evidence>
<evidence type="ECO:0000313" key="2">
    <source>
        <dbReference type="Proteomes" id="UP001432251"/>
    </source>
</evidence>
<reference evidence="1" key="1">
    <citation type="journal article" date="2025" name="Int. J. Syst. Evol. Microbiol.">
        <title>Streptomyces citrinus sp. nov., with yellow diffusible pigment.</title>
        <authorList>
            <person name="He Y."/>
            <person name="Yang E."/>
            <person name="Xu J."/>
            <person name="Sun Y."/>
            <person name="Sun L."/>
        </authorList>
    </citation>
    <scope>NUCLEOTIDE SEQUENCE</scope>
    <source>
        <strain evidence="1">Q6</strain>
    </source>
</reference>
<dbReference type="Proteomes" id="UP001432251">
    <property type="component" value="Chromosome"/>
</dbReference>
<organism evidence="1 2">
    <name type="scientific">Streptomyces citrinus</name>
    <dbReference type="NCBI Taxonomy" id="3118173"/>
    <lineage>
        <taxon>Bacteria</taxon>
        <taxon>Bacillati</taxon>
        <taxon>Actinomycetota</taxon>
        <taxon>Actinomycetes</taxon>
        <taxon>Kitasatosporales</taxon>
        <taxon>Streptomycetaceae</taxon>
        <taxon>Streptomyces</taxon>
    </lineage>
</organism>
<gene>
    <name evidence="1" type="ORF">V2W30_22350</name>
</gene>
<dbReference type="EMBL" id="CP146022">
    <property type="protein sequence ID" value="WWQ65789.1"/>
    <property type="molecule type" value="Genomic_DNA"/>
</dbReference>
<accession>A0ACD5AF95</accession>
<keyword evidence="2" id="KW-1185">Reference proteome</keyword>
<proteinExistence type="predicted"/>
<sequence length="308" mass="33339">MSTGPRDTDAARTTRTVPVLDSFMSYVDGGRADAGAPPVVLLHGNPTSSHLWRGVLPYLTGETRVLAPDLIGMGASGKPDSDYRFADHARYLDAWLDAVGLDAAVFVGHDWGGALAMDLAARRPGRVRGLALVETFLRPLTMAELPPLGQQLFRDFRTPGKGEEMILRDNMFIEFNLPHGIAHLSPEDHDVYRAPYPTEASRKPLLVWPREIPFDGEPADVHARMVAYGAWLSSPESAGVPKLVMHGEGGIGMGSADAVAWARETFTNVETASIGVAGHHAPEDRPDEIGAAVRDWLRRHAAARTLSA</sequence>